<dbReference type="EMBL" id="JBFOLJ010000003">
    <property type="protein sequence ID" value="KAL2548802.1"/>
    <property type="molecule type" value="Genomic_DNA"/>
</dbReference>
<keyword evidence="2" id="KW-1185">Reference proteome</keyword>
<evidence type="ECO:0000313" key="1">
    <source>
        <dbReference type="EMBL" id="KAL2548802.1"/>
    </source>
</evidence>
<dbReference type="AlphaFoldDB" id="A0ABD1WGI8"/>
<comment type="caution">
    <text evidence="1">The sequence shown here is derived from an EMBL/GenBank/DDBJ whole genome shotgun (WGS) entry which is preliminary data.</text>
</comment>
<dbReference type="Gene3D" id="3.40.50.200">
    <property type="entry name" value="Peptidase S8/S53 domain"/>
    <property type="match status" value="1"/>
</dbReference>
<reference evidence="2" key="1">
    <citation type="submission" date="2024-07" db="EMBL/GenBank/DDBJ databases">
        <title>Two chromosome-level genome assemblies of Korean endemic species Abeliophyllum distichum and Forsythia ovata (Oleaceae).</title>
        <authorList>
            <person name="Jang H."/>
        </authorList>
    </citation>
    <scope>NUCLEOTIDE SEQUENCE [LARGE SCALE GENOMIC DNA]</scope>
</reference>
<name>A0ABD1WGI8_9LAMI</name>
<sequence>MVQILNLAHSFQYCIPDHILDLASTTVILDENAILFAESDSMNEEFVRVLDTGVRPVCQSFDDTGFELIPSSWEGECEFGTNFTTLNCNRNLIRARLGGDSQPS</sequence>
<dbReference type="Proteomes" id="UP001604277">
    <property type="component" value="Unassembled WGS sequence"/>
</dbReference>
<accession>A0ABD1WGI8</accession>
<evidence type="ECO:0000313" key="2">
    <source>
        <dbReference type="Proteomes" id="UP001604277"/>
    </source>
</evidence>
<proteinExistence type="predicted"/>
<protein>
    <submittedName>
        <fullName evidence="1">Subtilisin-like protease SBT1.7</fullName>
    </submittedName>
</protein>
<dbReference type="InterPro" id="IPR036852">
    <property type="entry name" value="Peptidase_S8/S53_dom_sf"/>
</dbReference>
<organism evidence="1 2">
    <name type="scientific">Forsythia ovata</name>
    <dbReference type="NCBI Taxonomy" id="205694"/>
    <lineage>
        <taxon>Eukaryota</taxon>
        <taxon>Viridiplantae</taxon>
        <taxon>Streptophyta</taxon>
        <taxon>Embryophyta</taxon>
        <taxon>Tracheophyta</taxon>
        <taxon>Spermatophyta</taxon>
        <taxon>Magnoliopsida</taxon>
        <taxon>eudicotyledons</taxon>
        <taxon>Gunneridae</taxon>
        <taxon>Pentapetalae</taxon>
        <taxon>asterids</taxon>
        <taxon>lamiids</taxon>
        <taxon>Lamiales</taxon>
        <taxon>Oleaceae</taxon>
        <taxon>Forsythieae</taxon>
        <taxon>Forsythia</taxon>
    </lineage>
</organism>
<gene>
    <name evidence="1" type="ORF">Fot_10332</name>
</gene>